<feature type="compositionally biased region" description="Basic residues" evidence="1">
    <location>
        <begin position="42"/>
        <end position="54"/>
    </location>
</feature>
<dbReference type="PATRIC" id="fig|1354272.4.peg.3110"/>
<sequence>MNKNELTQATKPTRTQLIRAVTTSTAIETGQKSRRLEEEMKSKRKKFGHLKLAI</sequence>
<feature type="region of interest" description="Disordered" evidence="1">
    <location>
        <begin position="23"/>
        <end position="54"/>
    </location>
</feature>
<dbReference type="AlphaFoldDB" id="A0A1B7JNQ0"/>
<organism evidence="2 3">
    <name type="scientific">Providencia heimbachae ATCC 35613</name>
    <dbReference type="NCBI Taxonomy" id="1354272"/>
    <lineage>
        <taxon>Bacteria</taxon>
        <taxon>Pseudomonadati</taxon>
        <taxon>Pseudomonadota</taxon>
        <taxon>Gammaproteobacteria</taxon>
        <taxon>Enterobacterales</taxon>
        <taxon>Morganellaceae</taxon>
        <taxon>Providencia</taxon>
    </lineage>
</organism>
<dbReference type="Proteomes" id="UP000078224">
    <property type="component" value="Unassembled WGS sequence"/>
</dbReference>
<comment type="caution">
    <text evidence="2">The sequence shown here is derived from an EMBL/GenBank/DDBJ whole genome shotgun (WGS) entry which is preliminary data.</text>
</comment>
<reference evidence="2 3" key="1">
    <citation type="submission" date="2016-04" db="EMBL/GenBank/DDBJ databases">
        <title>ATOL: Assembling a taxonomically balanced genome-scale reconstruction of the evolutionary history of the Enterobacteriaceae.</title>
        <authorList>
            <person name="Plunkett G.III."/>
            <person name="Neeno-Eckwall E.C."/>
            <person name="Glasner J.D."/>
            <person name="Perna N.T."/>
        </authorList>
    </citation>
    <scope>NUCLEOTIDE SEQUENCE [LARGE SCALE GENOMIC DNA]</scope>
    <source>
        <strain evidence="2 3">ATCC 35613</strain>
    </source>
</reference>
<evidence type="ECO:0000256" key="1">
    <source>
        <dbReference type="SAM" id="MobiDB-lite"/>
    </source>
</evidence>
<keyword evidence="3" id="KW-1185">Reference proteome</keyword>
<accession>A0A1B7JNQ0</accession>
<gene>
    <name evidence="2" type="ORF">M998_3049</name>
</gene>
<dbReference type="RefSeq" id="WP_169817214.1">
    <property type="nucleotide sequence ID" value="NZ_LXEW01000041.1"/>
</dbReference>
<evidence type="ECO:0000313" key="3">
    <source>
        <dbReference type="Proteomes" id="UP000078224"/>
    </source>
</evidence>
<protein>
    <submittedName>
        <fullName evidence="2">Uncharacterized protein</fullName>
    </submittedName>
</protein>
<name>A0A1B7JNQ0_9GAMM</name>
<evidence type="ECO:0000313" key="2">
    <source>
        <dbReference type="EMBL" id="OAT49547.1"/>
    </source>
</evidence>
<proteinExistence type="predicted"/>
<dbReference type="EMBL" id="LXEW01000041">
    <property type="protein sequence ID" value="OAT49547.1"/>
    <property type="molecule type" value="Genomic_DNA"/>
</dbReference>